<organism evidence="2 3">
    <name type="scientific">Litorisediminicola beolgyonensis</name>
    <dbReference type="NCBI Taxonomy" id="1173614"/>
    <lineage>
        <taxon>Bacteria</taxon>
        <taxon>Pseudomonadati</taxon>
        <taxon>Pseudomonadota</taxon>
        <taxon>Alphaproteobacteria</taxon>
        <taxon>Rhodobacterales</taxon>
        <taxon>Paracoccaceae</taxon>
        <taxon>Litorisediminicola</taxon>
    </lineage>
</organism>
<dbReference type="EMBL" id="JBHTMU010000004">
    <property type="protein sequence ID" value="MFD1341574.1"/>
    <property type="molecule type" value="Genomic_DNA"/>
</dbReference>
<dbReference type="RefSeq" id="WP_386801629.1">
    <property type="nucleotide sequence ID" value="NZ_JBHTMU010000004.1"/>
</dbReference>
<reference evidence="3" key="1">
    <citation type="journal article" date="2019" name="Int. J. Syst. Evol. Microbiol.">
        <title>The Global Catalogue of Microorganisms (GCM) 10K type strain sequencing project: providing services to taxonomists for standard genome sequencing and annotation.</title>
        <authorList>
            <consortium name="The Broad Institute Genomics Platform"/>
            <consortium name="The Broad Institute Genome Sequencing Center for Infectious Disease"/>
            <person name="Wu L."/>
            <person name="Ma J."/>
        </authorList>
    </citation>
    <scope>NUCLEOTIDE SEQUENCE [LARGE SCALE GENOMIC DNA]</scope>
    <source>
        <strain evidence="3">CCUG 62953</strain>
    </source>
</reference>
<accession>A0ABW3ZF21</accession>
<dbReference type="SUPFAM" id="SSF51294">
    <property type="entry name" value="Hedgehog/intein (Hint) domain"/>
    <property type="match status" value="1"/>
</dbReference>
<keyword evidence="3" id="KW-1185">Reference proteome</keyword>
<sequence length="202" mass="22272">MLNRARMLAASFSADTVLATPQGARTADSLKPGDYVITMDNGPRRLAWTGDVAPERCRGVAPVRVETGALCNETPLILAPEHHVIVRVAGEELLLPIRALVGQPGIDFAPGRHLRFRHLLFDRHEIVFAQGAAVESLLPSEPVMRAMSLRARSEIMDHLPGLTGKPEWSAARRRIRVGAWRRANLELRTPGARFDDILRVVA</sequence>
<evidence type="ECO:0000313" key="2">
    <source>
        <dbReference type="EMBL" id="MFD1341574.1"/>
    </source>
</evidence>
<proteinExistence type="predicted"/>
<evidence type="ECO:0000313" key="3">
    <source>
        <dbReference type="Proteomes" id="UP001597135"/>
    </source>
</evidence>
<gene>
    <name evidence="2" type="ORF">ACFQ4E_04000</name>
</gene>
<evidence type="ECO:0000259" key="1">
    <source>
        <dbReference type="Pfam" id="PF13403"/>
    </source>
</evidence>
<dbReference type="InterPro" id="IPR036844">
    <property type="entry name" value="Hint_dom_sf"/>
</dbReference>
<dbReference type="Proteomes" id="UP001597135">
    <property type="component" value="Unassembled WGS sequence"/>
</dbReference>
<comment type="caution">
    <text evidence="2">The sequence shown here is derived from an EMBL/GenBank/DDBJ whole genome shotgun (WGS) entry which is preliminary data.</text>
</comment>
<name>A0ABW3ZF21_9RHOB</name>
<protein>
    <submittedName>
        <fullName evidence="2">Hint domain-containing protein</fullName>
    </submittedName>
</protein>
<feature type="domain" description="Hedgehog/Intein (Hint)" evidence="1">
    <location>
        <begin position="11"/>
        <end position="140"/>
    </location>
</feature>
<dbReference type="Pfam" id="PF13403">
    <property type="entry name" value="Hint_2"/>
    <property type="match status" value="1"/>
</dbReference>
<dbReference type="InterPro" id="IPR028992">
    <property type="entry name" value="Hedgehog/Intein_dom"/>
</dbReference>